<keyword evidence="2" id="KW-0614">Plasmid</keyword>
<dbReference type="KEGG" id="rsi:Runsl_5760"/>
<proteinExistence type="predicted"/>
<reference evidence="3" key="1">
    <citation type="submission" date="2011-06" db="EMBL/GenBank/DDBJ databases">
        <title>The complete genome of plasmid 5 of Runella slithyformis DSM 19594.</title>
        <authorList>
            <consortium name="US DOE Joint Genome Institute (JGI-PGF)"/>
            <person name="Lucas S."/>
            <person name="Han J."/>
            <person name="Lapidus A."/>
            <person name="Bruce D."/>
            <person name="Goodwin L."/>
            <person name="Pitluck S."/>
            <person name="Peters L."/>
            <person name="Kyrpides N."/>
            <person name="Mavromatis K."/>
            <person name="Ivanova N."/>
            <person name="Ovchinnikova G."/>
            <person name="Zhang X."/>
            <person name="Misra M."/>
            <person name="Detter J.C."/>
            <person name="Tapia R."/>
            <person name="Han C."/>
            <person name="Land M."/>
            <person name="Hauser L."/>
            <person name="Markowitz V."/>
            <person name="Cheng J.-F."/>
            <person name="Hugenholtz P."/>
            <person name="Woyke T."/>
            <person name="Wu D."/>
            <person name="Tindall B."/>
            <person name="Faehrich R."/>
            <person name="Brambilla E."/>
            <person name="Klenk H.-P."/>
            <person name="Eisen J.A."/>
        </authorList>
    </citation>
    <scope>NUCLEOTIDE SEQUENCE [LARGE SCALE GENOMIC DNA]</scope>
    <source>
        <strain evidence="3">ATCC 29530 / DSM 19594 / LMG 11500 / NCIMB 11436 / LSU 4</strain>
        <plasmid evidence="3">pRUNSL05</plasmid>
    </source>
</reference>
<evidence type="ECO:0000313" key="3">
    <source>
        <dbReference type="Proteomes" id="UP000000493"/>
    </source>
</evidence>
<evidence type="ECO:0008006" key="4">
    <source>
        <dbReference type="Google" id="ProtNLM"/>
    </source>
</evidence>
<dbReference type="AlphaFoldDB" id="A0A7U3ZRX4"/>
<feature type="region of interest" description="Disordered" evidence="1">
    <location>
        <begin position="153"/>
        <end position="190"/>
    </location>
</feature>
<evidence type="ECO:0000313" key="2">
    <source>
        <dbReference type="EMBL" id="AEI52245.1"/>
    </source>
</evidence>
<dbReference type="Proteomes" id="UP000000493">
    <property type="component" value="Plasmid pRUNSL05"/>
</dbReference>
<reference evidence="2 3" key="2">
    <citation type="journal article" date="2012" name="Stand. Genomic Sci.">
        <title>Complete genome sequence of the aquatic bacterium Runella slithyformis type strain (LSU 4(T)).</title>
        <authorList>
            <person name="Copeland A."/>
            <person name="Zhang X."/>
            <person name="Misra M."/>
            <person name="Lapidus A."/>
            <person name="Nolan M."/>
            <person name="Lucas S."/>
            <person name="Deshpande S."/>
            <person name="Cheng J.F."/>
            <person name="Tapia R."/>
            <person name="Goodwin L.A."/>
            <person name="Pitluck S."/>
            <person name="Liolios K."/>
            <person name="Pagani I."/>
            <person name="Ivanova N."/>
            <person name="Mikhailova N."/>
            <person name="Pati A."/>
            <person name="Chen A."/>
            <person name="Palaniappan K."/>
            <person name="Land M."/>
            <person name="Hauser L."/>
            <person name="Pan C."/>
            <person name="Jeffries C.D."/>
            <person name="Detter J.C."/>
            <person name="Brambilla E.M."/>
            <person name="Rohde M."/>
            <person name="Djao O.D."/>
            <person name="Goker M."/>
            <person name="Sikorski J."/>
            <person name="Tindall B.J."/>
            <person name="Woyke T."/>
            <person name="Bristow J."/>
            <person name="Eisen J.A."/>
            <person name="Markowitz V."/>
            <person name="Hugenholtz P."/>
            <person name="Kyrpides N.C."/>
            <person name="Klenk H.P."/>
            <person name="Mavromatis K."/>
        </authorList>
    </citation>
    <scope>NUCLEOTIDE SEQUENCE [LARGE SCALE GENOMIC DNA]</scope>
    <source>
        <strain evidence="3">ATCC 29530 / DSM 19594 / LMG 11500 / NCIMB 11436 / LSU 4</strain>
    </source>
</reference>
<accession>A0A7U3ZRX4</accession>
<feature type="compositionally biased region" description="Polar residues" evidence="1">
    <location>
        <begin position="179"/>
        <end position="190"/>
    </location>
</feature>
<gene>
    <name evidence="2" type="ordered locus">Runsl_5760</name>
</gene>
<name>A0A7U3ZRX4_RUNSL</name>
<protein>
    <recommendedName>
        <fullName evidence="4">ParB/Sulfiredoxin domain-containing protein</fullName>
    </recommendedName>
</protein>
<dbReference type="EMBL" id="CP002864">
    <property type="protein sequence ID" value="AEI52245.1"/>
    <property type="molecule type" value="Genomic_DNA"/>
</dbReference>
<organism evidence="2 3">
    <name type="scientific">Runella slithyformis (strain ATCC 29530 / DSM 19594 / LMG 11500 / NCIMB 11436 / LSU 4)</name>
    <dbReference type="NCBI Taxonomy" id="761193"/>
    <lineage>
        <taxon>Bacteria</taxon>
        <taxon>Pseudomonadati</taxon>
        <taxon>Bacteroidota</taxon>
        <taxon>Cytophagia</taxon>
        <taxon>Cytophagales</taxon>
        <taxon>Spirosomataceae</taxon>
        <taxon>Runella</taxon>
    </lineage>
</organism>
<evidence type="ECO:0000256" key="1">
    <source>
        <dbReference type="SAM" id="MobiDB-lite"/>
    </source>
</evidence>
<keyword evidence="3" id="KW-1185">Reference proteome</keyword>
<sequence>MAKLDFKNAIGEKTKQALNNSYISSEQIKQNIRVLEELRSFIPSPTDEEWSQLEKNIVTNGCKDALLLWETTQAAIEPETLTPNAPVFVLVDGHNRYQICTTRNISFNVQVMSFASLKEVKDYMIDLQLGRRNLSPQQASYFRGLRYNLEKSEKGKYDRNKHKSQNGTYEENDPENHKSQNGTYDKNSLSTSRKLAKEYKVGRNTILRDAEFAAGLDKLDTRLKNAVLSGEMKIGKSEIQKLAKVESTELIASEELEAILTSKESDPKVAKNADSSIESAKKQLVKAFEKIKTSSEVSVKDVDKIIELAQKLKKML</sequence>
<dbReference type="RefSeq" id="WP_013921785.1">
    <property type="nucleotide sequence ID" value="NC_015695.1"/>
</dbReference>
<geneLocation type="plasmid" evidence="2 3">
    <name>pRUNSL05</name>
</geneLocation>